<dbReference type="InterPro" id="IPR001173">
    <property type="entry name" value="Glyco_trans_2-like"/>
</dbReference>
<proteinExistence type="inferred from homology"/>
<gene>
    <name evidence="3" type="ORF">FZC74_07335</name>
</gene>
<organism evidence="3 4">
    <name type="scientific">Sutcliffiella horikoshii</name>
    <dbReference type="NCBI Taxonomy" id="79883"/>
    <lineage>
        <taxon>Bacteria</taxon>
        <taxon>Bacillati</taxon>
        <taxon>Bacillota</taxon>
        <taxon>Bacilli</taxon>
        <taxon>Bacillales</taxon>
        <taxon>Bacillaceae</taxon>
        <taxon>Sutcliffiella</taxon>
    </lineage>
</organism>
<dbReference type="EMBL" id="VTEU01000002">
    <property type="protein sequence ID" value="TYS59959.1"/>
    <property type="molecule type" value="Genomic_DNA"/>
</dbReference>
<feature type="domain" description="Glycosyltransferase 2-like" evidence="2">
    <location>
        <begin position="7"/>
        <end position="124"/>
    </location>
</feature>
<dbReference type="NCBIfam" id="NF047683">
    <property type="entry name" value="TeichurnBiosyTuaG"/>
    <property type="match status" value="1"/>
</dbReference>
<accession>A0AA95B7H1</accession>
<evidence type="ECO:0000313" key="4">
    <source>
        <dbReference type="Proteomes" id="UP000323393"/>
    </source>
</evidence>
<dbReference type="Gene3D" id="3.90.550.10">
    <property type="entry name" value="Spore Coat Polysaccharide Biosynthesis Protein SpsA, Chain A"/>
    <property type="match status" value="1"/>
</dbReference>
<dbReference type="AlphaFoldDB" id="A0AA95B7H1"/>
<dbReference type="Pfam" id="PF00535">
    <property type="entry name" value="Glycos_transf_2"/>
    <property type="match status" value="1"/>
</dbReference>
<sequence>MSSSLVSVITPSYNAEKFISATIESVRTQTYTNWEMIIVDDCSKDTTREILKEYAELDPRIKPIFLEENSGAAVARNTALKAAQGDYVAFLDSDDLWVPHKLEKQLAFMQKNDHAFSFTAYNLMDENGKPLDKVIDVPKQIDYKGLLKNTIIGCLTVMIDTRKVEPLQMPLIRTRQDFALWLKVLREGHIAYGMQEPLANYRIVEGSISSNKLKTAKRNWYVYRKIEKLSLPYASWCFVNYAFYAIKKRVQS</sequence>
<comment type="similarity">
    <text evidence="1">Belongs to the glycosyltransferase 2 family.</text>
</comment>
<evidence type="ECO:0000313" key="3">
    <source>
        <dbReference type="EMBL" id="TYS59959.1"/>
    </source>
</evidence>
<dbReference type="GO" id="GO:0016758">
    <property type="term" value="F:hexosyltransferase activity"/>
    <property type="evidence" value="ECO:0007669"/>
    <property type="project" value="UniProtKB-ARBA"/>
</dbReference>
<name>A0AA95B7H1_9BACI</name>
<evidence type="ECO:0000256" key="1">
    <source>
        <dbReference type="ARBA" id="ARBA00006739"/>
    </source>
</evidence>
<dbReference type="PANTHER" id="PTHR22916:SF3">
    <property type="entry name" value="UDP-GLCNAC:BETAGAL BETA-1,3-N-ACETYLGLUCOSAMINYLTRANSFERASE-LIKE PROTEIN 1"/>
    <property type="match status" value="1"/>
</dbReference>
<protein>
    <submittedName>
        <fullName evidence="3">Glycosyltransferase family 2 protein</fullName>
    </submittedName>
</protein>
<dbReference type="InterPro" id="IPR029044">
    <property type="entry name" value="Nucleotide-diphossugar_trans"/>
</dbReference>
<dbReference type="CDD" id="cd00761">
    <property type="entry name" value="Glyco_tranf_GTA_type"/>
    <property type="match status" value="1"/>
</dbReference>
<dbReference type="Proteomes" id="UP000323393">
    <property type="component" value="Unassembled WGS sequence"/>
</dbReference>
<dbReference type="SUPFAM" id="SSF53448">
    <property type="entry name" value="Nucleotide-diphospho-sugar transferases"/>
    <property type="match status" value="1"/>
</dbReference>
<dbReference type="RefSeq" id="WP_148965436.1">
    <property type="nucleotide sequence ID" value="NZ_VTEU01000002.1"/>
</dbReference>
<dbReference type="FunFam" id="3.90.550.10:FF:000130">
    <property type="entry name" value="Family 2 glycosyl transferase"/>
    <property type="match status" value="1"/>
</dbReference>
<comment type="caution">
    <text evidence="3">The sequence shown here is derived from an EMBL/GenBank/DDBJ whole genome shotgun (WGS) entry which is preliminary data.</text>
</comment>
<evidence type="ECO:0000259" key="2">
    <source>
        <dbReference type="Pfam" id="PF00535"/>
    </source>
</evidence>
<dbReference type="PANTHER" id="PTHR22916">
    <property type="entry name" value="GLYCOSYLTRANSFERASE"/>
    <property type="match status" value="1"/>
</dbReference>
<reference evidence="3 4" key="1">
    <citation type="submission" date="2019-08" db="EMBL/GenBank/DDBJ databases">
        <title>Bacillus genomes from the desert of Cuatro Cienegas, Coahuila.</title>
        <authorList>
            <person name="Olmedo-Alvarez G."/>
        </authorList>
    </citation>
    <scope>NUCLEOTIDE SEQUENCE [LARGE SCALE GENOMIC DNA]</scope>
    <source>
        <strain evidence="3 4">CH88_3T</strain>
    </source>
</reference>